<evidence type="ECO:0000256" key="1">
    <source>
        <dbReference type="SAM" id="Coils"/>
    </source>
</evidence>
<feature type="coiled-coil region" evidence="1">
    <location>
        <begin position="377"/>
        <end position="404"/>
    </location>
</feature>
<proteinExistence type="predicted"/>
<keyword evidence="6" id="KW-1185">Reference proteome</keyword>
<organism evidence="5 6">
    <name type="scientific">Arthrobacter rhombi</name>
    <dbReference type="NCBI Taxonomy" id="71253"/>
    <lineage>
        <taxon>Bacteria</taxon>
        <taxon>Bacillati</taxon>
        <taxon>Actinomycetota</taxon>
        <taxon>Actinomycetes</taxon>
        <taxon>Micrococcales</taxon>
        <taxon>Micrococcaceae</taxon>
        <taxon>Arthrobacter</taxon>
    </lineage>
</organism>
<dbReference type="RefSeq" id="WP_086999693.1">
    <property type="nucleotide sequence ID" value="NZ_FUHW01000038.1"/>
</dbReference>
<feature type="region of interest" description="Disordered" evidence="2">
    <location>
        <begin position="205"/>
        <end position="227"/>
    </location>
</feature>
<evidence type="ECO:0000313" key="5">
    <source>
        <dbReference type="EMBL" id="SJM69127.1"/>
    </source>
</evidence>
<gene>
    <name evidence="5" type="ORF">FM101_11550</name>
</gene>
<dbReference type="EMBL" id="FUHW01000038">
    <property type="protein sequence ID" value="SJM69127.1"/>
    <property type="molecule type" value="Genomic_DNA"/>
</dbReference>
<keyword evidence="1" id="KW-0175">Coiled coil</keyword>
<feature type="chain" id="PRO_5012616455" description="TPM domain-containing protein" evidence="3">
    <location>
        <begin position="29"/>
        <end position="685"/>
    </location>
</feature>
<sequence>MRSISRRVPAAAGFALLSILLLAGPASAEPPVTIPPGQYVVDEAGVLGSEAGRVDEAVTQLQDSEGLNLYVIYVDKFTDPSDMDGWVQAVAEKKGMGTTDSVLAIATGDRQLRLKSNDSGKIAAHDADIVTDYITPELRSSTLTADDWASAAENAVTGIEAAASGELGNTSGSGQPASSGSSAAPWIIGGVIVIGGGTLWILGRRKKSGPPSNRSLPRPAGAGPEDPLASLSVEELRQQAGPLLIAADDAIRSSEQELNFAMAEFGEEAIKPFSADLAKAKEHLRESFKLQQQLDDSIPDSEADQRKWLGQIIRRCQAVNDSLEEHREDFASLRELERNLPKASAALQSQLAGLRMELETAKSSLTGLAERYEDSALVQVRDNVEQADERIDFIEDSLKTAADASGDSSDAEAAVAVRAGEEAVDQTRVLIAAIGKTATVLGQTSADVDSQLAEAHQDLTQAESLAAAGQHPELAAPTAVLHDVVGRIEQARQNSRVDPGALLSQLARAREGLDAPLGAIRDRRQQTQRAVASLQSALQTARGKIDGTDDFIRARRGGVGSTARTRLAEAQRYLNEALQLAEQDPVKALQSAQQASSLADQAARQAESDVDGFGGGFGGGRGGYGRGNGMGGAILGGILIDSILRGGGGGRGGGGMFGGGGFGGGGGGGGFGGGGFGGGGGGGNF</sequence>
<evidence type="ECO:0000313" key="6">
    <source>
        <dbReference type="Proteomes" id="UP000195913"/>
    </source>
</evidence>
<dbReference type="Gene3D" id="3.10.310.50">
    <property type="match status" value="1"/>
</dbReference>
<keyword evidence="3" id="KW-0732">Signal</keyword>
<name>A0A1R4GLP5_9MICC</name>
<protein>
    <recommendedName>
        <fullName evidence="4">TPM domain-containing protein</fullName>
    </recommendedName>
</protein>
<evidence type="ECO:0000259" key="4">
    <source>
        <dbReference type="Pfam" id="PF04536"/>
    </source>
</evidence>
<reference evidence="5 6" key="1">
    <citation type="submission" date="2017-02" db="EMBL/GenBank/DDBJ databases">
        <authorList>
            <person name="Peterson S.W."/>
        </authorList>
    </citation>
    <scope>NUCLEOTIDE SEQUENCE [LARGE SCALE GENOMIC DNA]</scope>
    <source>
        <strain evidence="5 6">B Ar 00.02</strain>
    </source>
</reference>
<feature type="signal peptide" evidence="3">
    <location>
        <begin position="1"/>
        <end position="28"/>
    </location>
</feature>
<dbReference type="AlphaFoldDB" id="A0A1R4GLP5"/>
<dbReference type="Pfam" id="PF04536">
    <property type="entry name" value="TPM_phosphatase"/>
    <property type="match status" value="1"/>
</dbReference>
<feature type="domain" description="TPM" evidence="4">
    <location>
        <begin position="40"/>
        <end position="161"/>
    </location>
</feature>
<evidence type="ECO:0000256" key="3">
    <source>
        <dbReference type="SAM" id="SignalP"/>
    </source>
</evidence>
<dbReference type="InterPro" id="IPR007621">
    <property type="entry name" value="TPM_dom"/>
</dbReference>
<dbReference type="Proteomes" id="UP000195913">
    <property type="component" value="Unassembled WGS sequence"/>
</dbReference>
<accession>A0A1R4GLP5</accession>
<evidence type="ECO:0000256" key="2">
    <source>
        <dbReference type="SAM" id="MobiDB-lite"/>
    </source>
</evidence>